<dbReference type="Proteomes" id="UP001594351">
    <property type="component" value="Unassembled WGS sequence"/>
</dbReference>
<feature type="domain" description="Bacterial surface antigen (D15)" evidence="3">
    <location>
        <begin position="209"/>
        <end position="359"/>
    </location>
</feature>
<name>A0ABV6YX05_UNCC1</name>
<evidence type="ECO:0000256" key="1">
    <source>
        <dbReference type="ARBA" id="ARBA00004370"/>
    </source>
</evidence>
<evidence type="ECO:0000313" key="5">
    <source>
        <dbReference type="Proteomes" id="UP001594351"/>
    </source>
</evidence>
<keyword evidence="2" id="KW-0472">Membrane</keyword>
<proteinExistence type="predicted"/>
<dbReference type="EMBL" id="JBHPBY010000119">
    <property type="protein sequence ID" value="MFC1850732.1"/>
    <property type="molecule type" value="Genomic_DNA"/>
</dbReference>
<dbReference type="Pfam" id="PF01103">
    <property type="entry name" value="Omp85"/>
    <property type="match status" value="1"/>
</dbReference>
<keyword evidence="5" id="KW-1185">Reference proteome</keyword>
<comment type="subcellular location">
    <subcellularLocation>
        <location evidence="1">Membrane</location>
    </subcellularLocation>
</comment>
<reference evidence="4 5" key="1">
    <citation type="submission" date="2024-09" db="EMBL/GenBank/DDBJ databases">
        <title>Laminarin stimulates single cell rates of sulfate reduction while oxygen inhibits transcriptomic activity in coastal marine sediment.</title>
        <authorList>
            <person name="Lindsay M."/>
            <person name="Orcutt B."/>
            <person name="Emerson D."/>
            <person name="Stepanauskas R."/>
            <person name="D'Angelo T."/>
        </authorList>
    </citation>
    <scope>NUCLEOTIDE SEQUENCE [LARGE SCALE GENOMIC DNA]</scope>
    <source>
        <strain evidence="4">SAG AM-311-K15</strain>
    </source>
</reference>
<comment type="caution">
    <text evidence="4">The sequence shown here is derived from an EMBL/GenBank/DDBJ whole genome shotgun (WGS) entry which is preliminary data.</text>
</comment>
<evidence type="ECO:0000256" key="2">
    <source>
        <dbReference type="ARBA" id="ARBA00023136"/>
    </source>
</evidence>
<protein>
    <submittedName>
        <fullName evidence="4">BamA/TamA family outer membrane protein</fullName>
    </submittedName>
</protein>
<sequence length="390" mass="44661">MAEKLVLSYPGLIFLCFLFLTVGASSLEPTVSEEPIVQEKQDSFKIKFDRFNKKAEKFFTYVPAPIVSSSPETGYVYGLAKLNIIELYPADTGTTPTNIHGLVSFSSLGHTNFYAGTQVYLRADSYFMQGGIGYRYFPEYIQGIGNQPFLRDVESFVLRQVYTNNVFYKGLYQNNFLGFVCNVNNVLGITLPKDSYLDIENITGKDGGLSVGFGLSYLYDKRDNRYNSSSGHYFNLEMTFHQHWFGSDFNYNHYVIDLREYRLIYRHQVLAFQLYTEANLGDVPFFSLAKLGGSNRMRGYYEGAIRDKIILDSQVEYRVPIWNIFGMTAWVGTGRVAESYESLEAADFWFSYGFGLRFMIDSKNKTNLRLEFGFGEEGYQALNVNFSEAF</sequence>
<dbReference type="Gene3D" id="2.40.160.50">
    <property type="entry name" value="membrane protein fhac: a member of the omp85/tpsb transporter family"/>
    <property type="match status" value="1"/>
</dbReference>
<evidence type="ECO:0000259" key="3">
    <source>
        <dbReference type="Pfam" id="PF01103"/>
    </source>
</evidence>
<evidence type="ECO:0000313" key="4">
    <source>
        <dbReference type="EMBL" id="MFC1850732.1"/>
    </source>
</evidence>
<organism evidence="4 5">
    <name type="scientific">candidate division CSSED10-310 bacterium</name>
    <dbReference type="NCBI Taxonomy" id="2855610"/>
    <lineage>
        <taxon>Bacteria</taxon>
        <taxon>Bacteria division CSSED10-310</taxon>
    </lineage>
</organism>
<dbReference type="InterPro" id="IPR000184">
    <property type="entry name" value="Bac_surfAg_D15"/>
</dbReference>
<accession>A0ABV6YX05</accession>
<gene>
    <name evidence="4" type="ORF">ACFL27_11115</name>
</gene>